<gene>
    <name evidence="3" type="ORF">MSMAL_0178</name>
</gene>
<dbReference type="InterPro" id="IPR001296">
    <property type="entry name" value="Glyco_trans_1"/>
</dbReference>
<dbReference type="RefSeq" id="WP_011033075.1">
    <property type="nucleotide sequence ID" value="NZ_CP009513.1"/>
</dbReference>
<sequence length="404" mass="44346">MKMLFLDIVWPLYLADGSLIHRHELVSNLAELENEVHIFTTDSSTLSHLDNIRCHYVRPGSLLALTINYFRNSAGLVSSETFDVLYTRNPNFGFLAGIFCRSRCKALVYELNGIPEDETSLIKSRHGEAQSLQGNRKGSFSGYFSSAKSRLKVLVLKKALGFSDKIIAVTPGIKENLESVYGIPGEKITVVPNGANTTMFKPLEPGSCRKELGLDPGSPYVCFVGNLAPWQGVEYLVQAAPSILSRYPDCRFLIVGDGVMKNELLNLSRDLGVDGRFIFTGVVPYDRVPVYINASDVCAAPFILARNAKIGLSPLKLYEYMACGKPVVASAISGVADALKASEGGFSVPPENHEALAKAILKLLENRELREKMGSKGLSYVTENYSWYSVAKKVDRVCKSGLKD</sequence>
<dbReference type="GeneID" id="24863282"/>
<evidence type="ECO:0000313" key="4">
    <source>
        <dbReference type="Proteomes" id="UP000033063"/>
    </source>
</evidence>
<dbReference type="EMBL" id="CP009513">
    <property type="protein sequence ID" value="AKB66721.1"/>
    <property type="molecule type" value="Genomic_DNA"/>
</dbReference>
<dbReference type="InterPro" id="IPR028098">
    <property type="entry name" value="Glyco_trans_4-like_N"/>
</dbReference>
<dbReference type="Pfam" id="PF00534">
    <property type="entry name" value="Glycos_transf_1"/>
    <property type="match status" value="1"/>
</dbReference>
<protein>
    <submittedName>
        <fullName evidence="3">Glycosyltransferase (Group I)</fullName>
    </submittedName>
</protein>
<dbReference type="PANTHER" id="PTHR12526:SF622">
    <property type="entry name" value="GLYCOSYLTRANSFERASE (GROUP I)"/>
    <property type="match status" value="1"/>
</dbReference>
<reference evidence="3 4" key="1">
    <citation type="submission" date="2014-07" db="EMBL/GenBank/DDBJ databases">
        <title>Methanogenic archaea and the global carbon cycle.</title>
        <authorList>
            <person name="Henriksen J.R."/>
            <person name="Luke J."/>
            <person name="Reinhart S."/>
            <person name="Benedict M.N."/>
            <person name="Youngblut N.D."/>
            <person name="Metcalf M.E."/>
            <person name="Whitaker R.J."/>
            <person name="Metcalf W.W."/>
        </authorList>
    </citation>
    <scope>NUCLEOTIDE SEQUENCE [LARGE SCALE GENOMIC DNA]</scope>
    <source>
        <strain evidence="3 4">LYC</strain>
    </source>
</reference>
<dbReference type="SUPFAM" id="SSF53756">
    <property type="entry name" value="UDP-Glycosyltransferase/glycogen phosphorylase"/>
    <property type="match status" value="1"/>
</dbReference>
<proteinExistence type="predicted"/>
<feature type="domain" description="Glycosyl transferase family 1" evidence="1">
    <location>
        <begin position="209"/>
        <end position="377"/>
    </location>
</feature>
<organism evidence="3 4">
    <name type="scientific">Methanosarcina mazei LYC</name>
    <dbReference type="NCBI Taxonomy" id="1434114"/>
    <lineage>
        <taxon>Archaea</taxon>
        <taxon>Methanobacteriati</taxon>
        <taxon>Methanobacteriota</taxon>
        <taxon>Stenosarchaea group</taxon>
        <taxon>Methanomicrobia</taxon>
        <taxon>Methanosarcinales</taxon>
        <taxon>Methanosarcinaceae</taxon>
        <taxon>Methanosarcina</taxon>
    </lineage>
</organism>
<accession>A0A0E3LVB3</accession>
<name>A0A0E3LVB3_METMZ</name>
<evidence type="ECO:0000313" key="3">
    <source>
        <dbReference type="EMBL" id="AKB66721.1"/>
    </source>
</evidence>
<dbReference type="Gene3D" id="3.40.50.2000">
    <property type="entry name" value="Glycogen Phosphorylase B"/>
    <property type="match status" value="2"/>
</dbReference>
<evidence type="ECO:0000259" key="2">
    <source>
        <dbReference type="Pfam" id="PF13439"/>
    </source>
</evidence>
<evidence type="ECO:0000259" key="1">
    <source>
        <dbReference type="Pfam" id="PF00534"/>
    </source>
</evidence>
<keyword evidence="3" id="KW-0808">Transferase</keyword>
<dbReference type="Pfam" id="PF13439">
    <property type="entry name" value="Glyco_transf_4"/>
    <property type="match status" value="1"/>
</dbReference>
<dbReference type="Proteomes" id="UP000033063">
    <property type="component" value="Chromosome"/>
</dbReference>
<dbReference type="AlphaFoldDB" id="A0A0E3LVB3"/>
<dbReference type="PATRIC" id="fig|1434114.4.peg.210"/>
<dbReference type="PANTHER" id="PTHR12526">
    <property type="entry name" value="GLYCOSYLTRANSFERASE"/>
    <property type="match status" value="1"/>
</dbReference>
<dbReference type="CDD" id="cd03801">
    <property type="entry name" value="GT4_PimA-like"/>
    <property type="match status" value="1"/>
</dbReference>
<dbReference type="HOGENOM" id="CLU_009583_2_2_2"/>
<dbReference type="GO" id="GO:0016757">
    <property type="term" value="F:glycosyltransferase activity"/>
    <property type="evidence" value="ECO:0007669"/>
    <property type="project" value="InterPro"/>
</dbReference>
<feature type="domain" description="Glycosyltransferase subfamily 4-like N-terminal" evidence="2">
    <location>
        <begin position="21"/>
        <end position="197"/>
    </location>
</feature>